<proteinExistence type="predicted"/>
<evidence type="ECO:0000256" key="3">
    <source>
        <dbReference type="ARBA" id="ARBA00023163"/>
    </source>
</evidence>
<organism evidence="5 6">
    <name type="scientific">Stenotrophobium rhamnosiphilum</name>
    <dbReference type="NCBI Taxonomy" id="2029166"/>
    <lineage>
        <taxon>Bacteria</taxon>
        <taxon>Pseudomonadati</taxon>
        <taxon>Pseudomonadota</taxon>
        <taxon>Gammaproteobacteria</taxon>
        <taxon>Nevskiales</taxon>
        <taxon>Nevskiaceae</taxon>
        <taxon>Stenotrophobium</taxon>
    </lineage>
</organism>
<dbReference type="PANTHER" id="PTHR47894:SF1">
    <property type="entry name" value="HTH-TYPE TRANSCRIPTIONAL REGULATOR VQSM"/>
    <property type="match status" value="1"/>
</dbReference>
<dbReference type="InterPro" id="IPR018060">
    <property type="entry name" value="HTH_AraC"/>
</dbReference>
<dbReference type="Pfam" id="PF12625">
    <property type="entry name" value="Arabinose_bd"/>
    <property type="match status" value="1"/>
</dbReference>
<dbReference type="GO" id="GO:0000976">
    <property type="term" value="F:transcription cis-regulatory region binding"/>
    <property type="evidence" value="ECO:0007669"/>
    <property type="project" value="TreeGrafter"/>
</dbReference>
<sequence>MANTNVELVISSKDPHGLNRPSLPVAYPLLLLEMLSERGHSTEQVASDSGIAAHVLAKPEGRISLTQWTRLALHAIRLSGEQGLGIEYGLRLKPSAHGFLGYAAMTAPTLRQAITLATQYFRMRLQSYHLHLAEDGERAVLEISQAHPIPVLRSFFFECLLVSMKQLPASFIGEKAEEVELWFDWPEPAYFARYRDRLPPTRFSQPANQLRFPRRYLERQPMLADDSAHGQAIAQVAREYASVRSEDENLVPKVRAALMLGDTSYPSLDELAERLHISSRTLRRKLDLQGASYQALLDEARQRDARQLLESSALDIQTISSRLGFLNPPSFTRAFRKWTGESPSQYRLRCLNVKN</sequence>
<dbReference type="AlphaFoldDB" id="A0A2T5MKN5"/>
<dbReference type="InterPro" id="IPR020449">
    <property type="entry name" value="Tscrpt_reg_AraC-type_HTH"/>
</dbReference>
<name>A0A2T5MKN5_9GAMM</name>
<dbReference type="Proteomes" id="UP000244248">
    <property type="component" value="Unassembled WGS sequence"/>
</dbReference>
<evidence type="ECO:0000256" key="2">
    <source>
        <dbReference type="ARBA" id="ARBA00023125"/>
    </source>
</evidence>
<dbReference type="PROSITE" id="PS01124">
    <property type="entry name" value="HTH_ARAC_FAMILY_2"/>
    <property type="match status" value="1"/>
</dbReference>
<keyword evidence="2" id="KW-0238">DNA-binding</keyword>
<dbReference type="OrthoDB" id="5582699at2"/>
<keyword evidence="3" id="KW-0804">Transcription</keyword>
<dbReference type="SUPFAM" id="SSF46689">
    <property type="entry name" value="Homeodomain-like"/>
    <property type="match status" value="1"/>
</dbReference>
<dbReference type="InterPro" id="IPR032687">
    <property type="entry name" value="AraC-type_N"/>
</dbReference>
<reference evidence="5 6" key="1">
    <citation type="submission" date="2018-04" db="EMBL/GenBank/DDBJ databases">
        <title>Novel species isolated from glacier.</title>
        <authorList>
            <person name="Liu Q."/>
            <person name="Xin Y.-H."/>
        </authorList>
    </citation>
    <scope>NUCLEOTIDE SEQUENCE [LARGE SCALE GENOMIC DNA]</scope>
    <source>
        <strain evidence="5 6">GT1R17</strain>
    </source>
</reference>
<evidence type="ECO:0000313" key="6">
    <source>
        <dbReference type="Proteomes" id="UP000244248"/>
    </source>
</evidence>
<dbReference type="GO" id="GO:0005829">
    <property type="term" value="C:cytosol"/>
    <property type="evidence" value="ECO:0007669"/>
    <property type="project" value="TreeGrafter"/>
</dbReference>
<dbReference type="GO" id="GO:0003700">
    <property type="term" value="F:DNA-binding transcription factor activity"/>
    <property type="evidence" value="ECO:0007669"/>
    <property type="project" value="InterPro"/>
</dbReference>
<dbReference type="RefSeq" id="WP_107938826.1">
    <property type="nucleotide sequence ID" value="NZ_QANS01000001.1"/>
</dbReference>
<evidence type="ECO:0000313" key="5">
    <source>
        <dbReference type="EMBL" id="PTU33118.1"/>
    </source>
</evidence>
<dbReference type="SMART" id="SM00342">
    <property type="entry name" value="HTH_ARAC"/>
    <property type="match status" value="1"/>
</dbReference>
<evidence type="ECO:0000259" key="4">
    <source>
        <dbReference type="PROSITE" id="PS01124"/>
    </source>
</evidence>
<dbReference type="PANTHER" id="PTHR47894">
    <property type="entry name" value="HTH-TYPE TRANSCRIPTIONAL REGULATOR GADX"/>
    <property type="match status" value="1"/>
</dbReference>
<protein>
    <submittedName>
        <fullName evidence="5">AraC family transcriptional regulator</fullName>
    </submittedName>
</protein>
<feature type="domain" description="HTH araC/xylS-type" evidence="4">
    <location>
        <begin position="248"/>
        <end position="349"/>
    </location>
</feature>
<accession>A0A2T5MKN5</accession>
<dbReference type="InterPro" id="IPR009057">
    <property type="entry name" value="Homeodomain-like_sf"/>
</dbReference>
<dbReference type="Pfam" id="PF12833">
    <property type="entry name" value="HTH_18"/>
    <property type="match status" value="1"/>
</dbReference>
<dbReference type="Gene3D" id="1.10.10.60">
    <property type="entry name" value="Homeodomain-like"/>
    <property type="match status" value="1"/>
</dbReference>
<gene>
    <name evidence="5" type="ORF">CJD38_03160</name>
</gene>
<dbReference type="PRINTS" id="PR00032">
    <property type="entry name" value="HTHARAC"/>
</dbReference>
<comment type="caution">
    <text evidence="5">The sequence shown here is derived from an EMBL/GenBank/DDBJ whole genome shotgun (WGS) entry which is preliminary data.</text>
</comment>
<keyword evidence="6" id="KW-1185">Reference proteome</keyword>
<keyword evidence="1" id="KW-0805">Transcription regulation</keyword>
<dbReference type="EMBL" id="QANS01000001">
    <property type="protein sequence ID" value="PTU33118.1"/>
    <property type="molecule type" value="Genomic_DNA"/>
</dbReference>
<evidence type="ECO:0000256" key="1">
    <source>
        <dbReference type="ARBA" id="ARBA00023015"/>
    </source>
</evidence>